<evidence type="ECO:0000256" key="3">
    <source>
        <dbReference type="ARBA" id="ARBA00011245"/>
    </source>
</evidence>
<dbReference type="Proteomes" id="UP001370490">
    <property type="component" value="Unassembled WGS sequence"/>
</dbReference>
<dbReference type="Gene3D" id="2.60.40.770">
    <property type="match status" value="1"/>
</dbReference>
<dbReference type="InterPro" id="IPR003172">
    <property type="entry name" value="ML_dom"/>
</dbReference>
<sequence>MESIQLKLILSLFVSLCLLAPSTLAVNVDYCDKSASYNVKVQGVEISPNPVARGKPATFSISASTGEAISGGKLVIEVSYFGVHIHTETHDLCSETSCPVLAGDFLIAHSQVLPGFTPPGSYTLTMKMEDENQNLLTCIGFGFQIGFATDVADS</sequence>
<gene>
    <name evidence="9" type="ORF">RJ641_025234</name>
</gene>
<dbReference type="CDD" id="cd00917">
    <property type="entry name" value="PG-PI_TP"/>
    <property type="match status" value="1"/>
</dbReference>
<evidence type="ECO:0000256" key="6">
    <source>
        <dbReference type="ARBA" id="ARBA00023055"/>
    </source>
</evidence>
<feature type="domain" description="MD-2-related lipid-recognition" evidence="8">
    <location>
        <begin position="28"/>
        <end position="143"/>
    </location>
</feature>
<evidence type="ECO:0000256" key="1">
    <source>
        <dbReference type="ARBA" id="ARBA00002053"/>
    </source>
</evidence>
<proteinExistence type="inferred from homology"/>
<evidence type="ECO:0000313" key="10">
    <source>
        <dbReference type="Proteomes" id="UP001370490"/>
    </source>
</evidence>
<evidence type="ECO:0000256" key="5">
    <source>
        <dbReference type="ARBA" id="ARBA00022729"/>
    </source>
</evidence>
<comment type="caution">
    <text evidence="9">The sequence shown here is derived from an EMBL/GenBank/DDBJ whole genome shotgun (WGS) entry which is preliminary data.</text>
</comment>
<evidence type="ECO:0000256" key="7">
    <source>
        <dbReference type="SAM" id="SignalP"/>
    </source>
</evidence>
<dbReference type="PANTHER" id="PTHR11306">
    <property type="entry name" value="NIEMANN PICK TYPE C2 PROTEIN NPC2-RELATED"/>
    <property type="match status" value="1"/>
</dbReference>
<comment type="function">
    <text evidence="1">Catalyzes the intermembrane transfer of phosphatidylglycerol and phosphatidylinositol.</text>
</comment>
<evidence type="ECO:0000259" key="8">
    <source>
        <dbReference type="SMART" id="SM00737"/>
    </source>
</evidence>
<organism evidence="9 10">
    <name type="scientific">Dillenia turbinata</name>
    <dbReference type="NCBI Taxonomy" id="194707"/>
    <lineage>
        <taxon>Eukaryota</taxon>
        <taxon>Viridiplantae</taxon>
        <taxon>Streptophyta</taxon>
        <taxon>Embryophyta</taxon>
        <taxon>Tracheophyta</taxon>
        <taxon>Spermatophyta</taxon>
        <taxon>Magnoliopsida</taxon>
        <taxon>eudicotyledons</taxon>
        <taxon>Gunneridae</taxon>
        <taxon>Pentapetalae</taxon>
        <taxon>Dilleniales</taxon>
        <taxon>Dilleniaceae</taxon>
        <taxon>Dillenia</taxon>
    </lineage>
</organism>
<feature type="chain" id="PRO_5042976975" evidence="7">
    <location>
        <begin position="26"/>
        <end position="154"/>
    </location>
</feature>
<feature type="signal peptide" evidence="7">
    <location>
        <begin position="1"/>
        <end position="25"/>
    </location>
</feature>
<keyword evidence="4" id="KW-0813">Transport</keyword>
<dbReference type="FunFam" id="2.60.40.770:FF:000002">
    <property type="entry name" value="putative phosphatidylglycerol/phosphatidylinositol transfer protein DDB_G0282179"/>
    <property type="match status" value="1"/>
</dbReference>
<keyword evidence="6" id="KW-0445">Lipid transport</keyword>
<name>A0AAN8ZNQ6_9MAGN</name>
<dbReference type="PANTHER" id="PTHR11306:SF0">
    <property type="entry name" value="PHOSPHATIDYLGLYCEROL_PHOSPHATIDYLINOSITOL TRANSFER PROTEIN"/>
    <property type="match status" value="1"/>
</dbReference>
<keyword evidence="5 7" id="KW-0732">Signal</keyword>
<evidence type="ECO:0000313" key="9">
    <source>
        <dbReference type="EMBL" id="KAK6944132.1"/>
    </source>
</evidence>
<accession>A0AAN8ZNQ6</accession>
<protein>
    <submittedName>
        <fullName evidence="9">MD-2-related lipid-recognition domain</fullName>
    </submittedName>
</protein>
<dbReference type="GO" id="GO:0032366">
    <property type="term" value="P:intracellular sterol transport"/>
    <property type="evidence" value="ECO:0007669"/>
    <property type="project" value="InterPro"/>
</dbReference>
<comment type="subunit">
    <text evidence="3">Monomer.</text>
</comment>
<dbReference type="InterPro" id="IPR039670">
    <property type="entry name" value="NPC2-like"/>
</dbReference>
<dbReference type="AlphaFoldDB" id="A0AAN8ZNQ6"/>
<dbReference type="Pfam" id="PF02221">
    <property type="entry name" value="E1_DerP2_DerF2"/>
    <property type="match status" value="1"/>
</dbReference>
<dbReference type="InterPro" id="IPR033917">
    <property type="entry name" value="ML_PG-PI_TP"/>
</dbReference>
<dbReference type="EMBL" id="JBAMMX010000003">
    <property type="protein sequence ID" value="KAK6944132.1"/>
    <property type="molecule type" value="Genomic_DNA"/>
</dbReference>
<reference evidence="9 10" key="1">
    <citation type="submission" date="2023-12" db="EMBL/GenBank/DDBJ databases">
        <title>A high-quality genome assembly for Dillenia turbinata (Dilleniales).</title>
        <authorList>
            <person name="Chanderbali A."/>
        </authorList>
    </citation>
    <scope>NUCLEOTIDE SEQUENCE [LARGE SCALE GENOMIC DNA]</scope>
    <source>
        <strain evidence="9">LSX21</strain>
        <tissue evidence="9">Leaf</tissue>
    </source>
</reference>
<comment type="similarity">
    <text evidence="2">Belongs to the NPC2 family.</text>
</comment>
<keyword evidence="10" id="KW-1185">Reference proteome</keyword>
<dbReference type="InterPro" id="IPR014756">
    <property type="entry name" value="Ig_E-set"/>
</dbReference>
<dbReference type="SUPFAM" id="SSF81296">
    <property type="entry name" value="E set domains"/>
    <property type="match status" value="1"/>
</dbReference>
<dbReference type="SMART" id="SM00737">
    <property type="entry name" value="ML"/>
    <property type="match status" value="1"/>
</dbReference>
<evidence type="ECO:0000256" key="2">
    <source>
        <dbReference type="ARBA" id="ARBA00006370"/>
    </source>
</evidence>
<evidence type="ECO:0000256" key="4">
    <source>
        <dbReference type="ARBA" id="ARBA00022448"/>
    </source>
</evidence>
<dbReference type="GO" id="GO:0032934">
    <property type="term" value="F:sterol binding"/>
    <property type="evidence" value="ECO:0007669"/>
    <property type="project" value="InterPro"/>
</dbReference>